<gene>
    <name evidence="9" type="ORF">SAMN02745190_01500</name>
</gene>
<comment type="similarity">
    <text evidence="2">Belongs to the EamA transporter family.</text>
</comment>
<dbReference type="InterPro" id="IPR051258">
    <property type="entry name" value="Diverse_Substrate_Transporter"/>
</dbReference>
<feature type="transmembrane region" description="Helical" evidence="7">
    <location>
        <begin position="104"/>
        <end position="122"/>
    </location>
</feature>
<evidence type="ECO:0000313" key="9">
    <source>
        <dbReference type="EMBL" id="SHE93328.1"/>
    </source>
</evidence>
<dbReference type="PANTHER" id="PTHR42920:SF5">
    <property type="entry name" value="EAMA DOMAIN-CONTAINING PROTEIN"/>
    <property type="match status" value="1"/>
</dbReference>
<keyword evidence="5 7" id="KW-1133">Transmembrane helix</keyword>
<dbReference type="STRING" id="1123243.SAMN02745190_01500"/>
<evidence type="ECO:0000256" key="7">
    <source>
        <dbReference type="SAM" id="Phobius"/>
    </source>
</evidence>
<keyword evidence="3" id="KW-1003">Cell membrane</keyword>
<dbReference type="InterPro" id="IPR037185">
    <property type="entry name" value="EmrE-like"/>
</dbReference>
<feature type="domain" description="EamA" evidence="8">
    <location>
        <begin position="2"/>
        <end position="144"/>
    </location>
</feature>
<keyword evidence="4 7" id="KW-0812">Transmembrane</keyword>
<feature type="transmembrane region" description="Helical" evidence="7">
    <location>
        <begin position="73"/>
        <end position="98"/>
    </location>
</feature>
<dbReference type="Proteomes" id="UP000184404">
    <property type="component" value="Unassembled WGS sequence"/>
</dbReference>
<protein>
    <submittedName>
        <fullName evidence="9">Threonine/homoserine efflux transporter RhtA</fullName>
    </submittedName>
</protein>
<reference evidence="9 10" key="1">
    <citation type="submission" date="2016-11" db="EMBL/GenBank/DDBJ databases">
        <authorList>
            <person name="Jaros S."/>
            <person name="Januszkiewicz K."/>
            <person name="Wedrychowicz H."/>
        </authorList>
    </citation>
    <scope>NUCLEOTIDE SEQUENCE [LARGE SCALE GENOMIC DNA]</scope>
    <source>
        <strain evidence="9 10">DSM 10502</strain>
    </source>
</reference>
<feature type="transmembrane region" description="Helical" evidence="7">
    <location>
        <begin position="34"/>
        <end position="52"/>
    </location>
</feature>
<evidence type="ECO:0000259" key="8">
    <source>
        <dbReference type="Pfam" id="PF00892"/>
    </source>
</evidence>
<evidence type="ECO:0000256" key="1">
    <source>
        <dbReference type="ARBA" id="ARBA00004651"/>
    </source>
</evidence>
<evidence type="ECO:0000256" key="2">
    <source>
        <dbReference type="ARBA" id="ARBA00007362"/>
    </source>
</evidence>
<dbReference type="SUPFAM" id="SSF103481">
    <property type="entry name" value="Multidrug resistance efflux transporter EmrE"/>
    <property type="match status" value="1"/>
</dbReference>
<organism evidence="9 10">
    <name type="scientific">Schwartzia succinivorans DSM 10502</name>
    <dbReference type="NCBI Taxonomy" id="1123243"/>
    <lineage>
        <taxon>Bacteria</taxon>
        <taxon>Bacillati</taxon>
        <taxon>Bacillota</taxon>
        <taxon>Negativicutes</taxon>
        <taxon>Selenomonadales</taxon>
        <taxon>Selenomonadaceae</taxon>
        <taxon>Schwartzia</taxon>
    </lineage>
</organism>
<feature type="transmembrane region" description="Helical" evidence="7">
    <location>
        <begin position="271"/>
        <end position="289"/>
    </location>
</feature>
<evidence type="ECO:0000256" key="6">
    <source>
        <dbReference type="ARBA" id="ARBA00023136"/>
    </source>
</evidence>
<dbReference type="PANTHER" id="PTHR42920">
    <property type="entry name" value="OS03G0707200 PROTEIN-RELATED"/>
    <property type="match status" value="1"/>
</dbReference>
<dbReference type="InterPro" id="IPR000620">
    <property type="entry name" value="EamA_dom"/>
</dbReference>
<dbReference type="EMBL" id="FQUG01000005">
    <property type="protein sequence ID" value="SHE93328.1"/>
    <property type="molecule type" value="Genomic_DNA"/>
</dbReference>
<proteinExistence type="inferred from homology"/>
<feature type="transmembrane region" description="Helical" evidence="7">
    <location>
        <begin position="157"/>
        <end position="176"/>
    </location>
</feature>
<keyword evidence="10" id="KW-1185">Reference proteome</keyword>
<evidence type="ECO:0000313" key="10">
    <source>
        <dbReference type="Proteomes" id="UP000184404"/>
    </source>
</evidence>
<dbReference type="Pfam" id="PF00892">
    <property type="entry name" value="EamA"/>
    <property type="match status" value="2"/>
</dbReference>
<evidence type="ECO:0000256" key="4">
    <source>
        <dbReference type="ARBA" id="ARBA00022692"/>
    </source>
</evidence>
<feature type="transmembrane region" description="Helical" evidence="7">
    <location>
        <begin position="217"/>
        <end position="234"/>
    </location>
</feature>
<sequence length="299" mass="32377">MKGSIMLLITAAIWGSAFVAQSLGVGVVGPFTFSAVRALMALEVLIPVIYFFSAQSRRRKHAPFLLRILPDRWTVFGGIWCGIALTIAEGLQQIGLLWTGAGKAGFITSLYIIIVPLMGILLGRKIRSLVWLCVIIAAAGFYFLCIKEDFTAETGDIFILASTLFYSVHIYVIDHFLMHNADAIKMSWVQFGAQAAGASVIALIFEVPQLSSVMEAFPSIAYAGVLSSGVAFTLQNLGQKYMDDASVATLLMSLESVFAVLTGWAVLGEVLTPREIFGCVLVFAAVLLAQKPQRIEIGQ</sequence>
<feature type="transmembrane region" description="Helical" evidence="7">
    <location>
        <begin position="129"/>
        <end position="145"/>
    </location>
</feature>
<feature type="domain" description="EamA" evidence="8">
    <location>
        <begin position="154"/>
        <end position="288"/>
    </location>
</feature>
<name>A0A1M4XIW1_9FIRM</name>
<feature type="transmembrane region" description="Helical" evidence="7">
    <location>
        <begin position="188"/>
        <end position="205"/>
    </location>
</feature>
<dbReference type="GO" id="GO:0005886">
    <property type="term" value="C:plasma membrane"/>
    <property type="evidence" value="ECO:0007669"/>
    <property type="project" value="UniProtKB-SubCell"/>
</dbReference>
<keyword evidence="6 7" id="KW-0472">Membrane</keyword>
<dbReference type="AlphaFoldDB" id="A0A1M4XIW1"/>
<comment type="subcellular location">
    <subcellularLocation>
        <location evidence="1">Cell membrane</location>
        <topology evidence="1">Multi-pass membrane protein</topology>
    </subcellularLocation>
</comment>
<accession>A0A1M4XIW1</accession>
<evidence type="ECO:0000256" key="5">
    <source>
        <dbReference type="ARBA" id="ARBA00022989"/>
    </source>
</evidence>
<feature type="transmembrane region" description="Helical" evidence="7">
    <location>
        <begin position="246"/>
        <end position="265"/>
    </location>
</feature>
<evidence type="ECO:0000256" key="3">
    <source>
        <dbReference type="ARBA" id="ARBA00022475"/>
    </source>
</evidence>